<keyword evidence="8 10" id="KW-0472">Membrane</keyword>
<keyword evidence="4 10" id="KW-0812">Transmembrane</keyword>
<name>A0A8S4SJ33_9NEOP</name>
<dbReference type="GO" id="GO:0007219">
    <property type="term" value="P:Notch signaling pathway"/>
    <property type="evidence" value="ECO:0007669"/>
    <property type="project" value="UniProtKB-KW"/>
</dbReference>
<evidence type="ECO:0000256" key="6">
    <source>
        <dbReference type="ARBA" id="ARBA00022976"/>
    </source>
</evidence>
<accession>A0A8S4SJ33</accession>
<protein>
    <recommendedName>
        <fullName evidence="3">Nicastrin</fullName>
    </recommendedName>
</protein>
<keyword evidence="6" id="KW-0914">Notch signaling pathway</keyword>
<gene>
    <name evidence="12" type="primary">jg2922</name>
    <name evidence="12" type="ORF">PAEG_LOCUS25758</name>
</gene>
<evidence type="ECO:0000256" key="4">
    <source>
        <dbReference type="ARBA" id="ARBA00022692"/>
    </source>
</evidence>
<evidence type="ECO:0000256" key="8">
    <source>
        <dbReference type="ARBA" id="ARBA00023136"/>
    </source>
</evidence>
<dbReference type="Proteomes" id="UP000838756">
    <property type="component" value="Unassembled WGS sequence"/>
</dbReference>
<evidence type="ECO:0000256" key="7">
    <source>
        <dbReference type="ARBA" id="ARBA00022989"/>
    </source>
</evidence>
<dbReference type="EMBL" id="CAKXAJ010026348">
    <property type="protein sequence ID" value="CAH2267190.1"/>
    <property type="molecule type" value="Genomic_DNA"/>
</dbReference>
<comment type="caution">
    <text evidence="12">The sequence shown here is derived from an EMBL/GenBank/DDBJ whole genome shotgun (WGS) entry which is preliminary data.</text>
</comment>
<feature type="domain" description="Nicastrin small lobe" evidence="11">
    <location>
        <begin position="40"/>
        <end position="211"/>
    </location>
</feature>
<evidence type="ECO:0000256" key="1">
    <source>
        <dbReference type="ARBA" id="ARBA00004479"/>
    </source>
</evidence>
<evidence type="ECO:0000313" key="12">
    <source>
        <dbReference type="EMBL" id="CAH2267190.1"/>
    </source>
</evidence>
<dbReference type="InterPro" id="IPR008710">
    <property type="entry name" value="Nicastrin"/>
</dbReference>
<reference evidence="12" key="1">
    <citation type="submission" date="2022-03" db="EMBL/GenBank/DDBJ databases">
        <authorList>
            <person name="Lindestad O."/>
        </authorList>
    </citation>
    <scope>NUCLEOTIDE SEQUENCE</scope>
</reference>
<evidence type="ECO:0000256" key="2">
    <source>
        <dbReference type="ARBA" id="ARBA00007717"/>
    </source>
</evidence>
<dbReference type="AlphaFoldDB" id="A0A8S4SJ33"/>
<dbReference type="GO" id="GO:0007220">
    <property type="term" value="P:Notch receptor processing"/>
    <property type="evidence" value="ECO:0007669"/>
    <property type="project" value="TreeGrafter"/>
</dbReference>
<evidence type="ECO:0000256" key="3">
    <source>
        <dbReference type="ARBA" id="ARBA00015303"/>
    </source>
</evidence>
<dbReference type="PANTHER" id="PTHR21092">
    <property type="entry name" value="NICASTRIN"/>
    <property type="match status" value="1"/>
</dbReference>
<keyword evidence="13" id="KW-1185">Reference proteome</keyword>
<dbReference type="Pfam" id="PF18266">
    <property type="entry name" value="Ncstrn_small"/>
    <property type="match status" value="1"/>
</dbReference>
<dbReference type="InterPro" id="IPR041084">
    <property type="entry name" value="Ncstrn_small"/>
</dbReference>
<keyword evidence="5" id="KW-0732">Signal</keyword>
<dbReference type="Pfam" id="PF05450">
    <property type="entry name" value="Nicastrin"/>
    <property type="match status" value="1"/>
</dbReference>
<dbReference type="GO" id="GO:0016485">
    <property type="term" value="P:protein processing"/>
    <property type="evidence" value="ECO:0007669"/>
    <property type="project" value="InterPro"/>
</dbReference>
<evidence type="ECO:0000256" key="5">
    <source>
        <dbReference type="ARBA" id="ARBA00022729"/>
    </source>
</evidence>
<evidence type="ECO:0000259" key="11">
    <source>
        <dbReference type="Pfam" id="PF18266"/>
    </source>
</evidence>
<dbReference type="OrthoDB" id="755951at2759"/>
<feature type="transmembrane region" description="Helical" evidence="10">
    <location>
        <begin position="677"/>
        <end position="696"/>
    </location>
</feature>
<dbReference type="GO" id="GO:0005886">
    <property type="term" value="C:plasma membrane"/>
    <property type="evidence" value="ECO:0007669"/>
    <property type="project" value="TreeGrafter"/>
</dbReference>
<dbReference type="SUPFAM" id="SSF53187">
    <property type="entry name" value="Zn-dependent exopeptidases"/>
    <property type="match status" value="1"/>
</dbReference>
<evidence type="ECO:0000256" key="10">
    <source>
        <dbReference type="SAM" id="Phobius"/>
    </source>
</evidence>
<dbReference type="PANTHER" id="PTHR21092:SF0">
    <property type="entry name" value="NICASTRIN"/>
    <property type="match status" value="1"/>
</dbReference>
<sequence>MAYKNMMNLVYLYLMTIGIKVIRCERLREQMYSSIEGGAACFRRLNGTHQAGCSSSLNGEVGVVQMIYNISDAQWLVHNSSAGPYMAVVSTTLYYDIIEILLRYPDNIAGILLYDNATMSPNFFTQESQCPNEYSSDPRLGQCVKPGGIVWNEKGTGLLRRDIPYPIFFLPKARIGDITKIEECYNRYNLDKDNQRGRPLCSLQLNSFMYAAVNSVVCLRRSASSAFLSSNKVCDPLGDYNVYYSLFPRAKETGASKKTVTLVTARIDSASLFDGIAPGAASSVVGLVSNIATAATLAKMIPVTDAKLYDQNVLWTLFNGEAFDYIGSQRIAYDLSRGAWPPVSPLSPSDIRLHIELGQLGGSLQLFKDSASWPIYAYAPYSSQNATAPQILEFMGEMSSYSTLNNITVSPEFTTDIPPSSLHSFRQILRNVTESGSLLEILLADHKGTFTNKFYESALDDYENIGYVYHNISIDSEGIFIPTADLLANGTMKETEAQVKIANLATTLAHTLYQQMSGKPYTGSVKASAHLVDEMLYCFLRSQACRLLLAADYASNSDELPADRPLPLYVGVAAWPSPPAVYAGHLIALLTGNHLHVNRTDCDKNADTGFSYYWLRGWNHSGICIETTMNFSQAVSPAFIKPDYDLTSGEFSSWTESVWQTIWARVFVRASGAGARLAAVTGALATAVAAILTFWLQRHSALVFIDAPSSVSSDAAGIIRTVNC</sequence>
<keyword evidence="9" id="KW-0325">Glycoprotein</keyword>
<dbReference type="Gene3D" id="3.40.630.10">
    <property type="entry name" value="Zn peptidases"/>
    <property type="match status" value="1"/>
</dbReference>
<comment type="subcellular location">
    <subcellularLocation>
        <location evidence="1">Membrane</location>
        <topology evidence="1">Single-pass type I membrane protein</topology>
    </subcellularLocation>
</comment>
<evidence type="ECO:0000313" key="13">
    <source>
        <dbReference type="Proteomes" id="UP000838756"/>
    </source>
</evidence>
<keyword evidence="7 10" id="KW-1133">Transmembrane helix</keyword>
<organism evidence="12 13">
    <name type="scientific">Pararge aegeria aegeria</name>
    <dbReference type="NCBI Taxonomy" id="348720"/>
    <lineage>
        <taxon>Eukaryota</taxon>
        <taxon>Metazoa</taxon>
        <taxon>Ecdysozoa</taxon>
        <taxon>Arthropoda</taxon>
        <taxon>Hexapoda</taxon>
        <taxon>Insecta</taxon>
        <taxon>Pterygota</taxon>
        <taxon>Neoptera</taxon>
        <taxon>Endopterygota</taxon>
        <taxon>Lepidoptera</taxon>
        <taxon>Glossata</taxon>
        <taxon>Ditrysia</taxon>
        <taxon>Papilionoidea</taxon>
        <taxon>Nymphalidae</taxon>
        <taxon>Satyrinae</taxon>
        <taxon>Satyrini</taxon>
        <taxon>Parargina</taxon>
        <taxon>Pararge</taxon>
    </lineage>
</organism>
<evidence type="ECO:0000256" key="9">
    <source>
        <dbReference type="ARBA" id="ARBA00023180"/>
    </source>
</evidence>
<proteinExistence type="inferred from homology"/>
<comment type="similarity">
    <text evidence="2">Belongs to the nicastrin family.</text>
</comment>